<dbReference type="OrthoDB" id="952021at2"/>
<feature type="domain" description="Bacterial Pleckstrin homology" evidence="2">
    <location>
        <begin position="66"/>
        <end position="166"/>
    </location>
</feature>
<dbReference type="RefSeq" id="WP_144888573.1">
    <property type="nucleotide sequence ID" value="NZ_VLLE01000007.1"/>
</dbReference>
<accession>A0A562SCV5</accession>
<keyword evidence="1" id="KW-0472">Membrane</keyword>
<organism evidence="3 4">
    <name type="scientific">Lacibacter cauensis</name>
    <dbReference type="NCBI Taxonomy" id="510947"/>
    <lineage>
        <taxon>Bacteria</taxon>
        <taxon>Pseudomonadati</taxon>
        <taxon>Bacteroidota</taxon>
        <taxon>Chitinophagia</taxon>
        <taxon>Chitinophagales</taxon>
        <taxon>Chitinophagaceae</taxon>
        <taxon>Lacibacter</taxon>
    </lineage>
</organism>
<dbReference type="Proteomes" id="UP000316167">
    <property type="component" value="Unassembled WGS sequence"/>
</dbReference>
<keyword evidence="1" id="KW-0812">Transmembrane</keyword>
<dbReference type="Pfam" id="PF10882">
    <property type="entry name" value="bPH_5"/>
    <property type="match status" value="1"/>
</dbReference>
<feature type="transmembrane region" description="Helical" evidence="1">
    <location>
        <begin position="17"/>
        <end position="36"/>
    </location>
</feature>
<feature type="transmembrane region" description="Helical" evidence="1">
    <location>
        <begin position="43"/>
        <end position="61"/>
    </location>
</feature>
<dbReference type="InterPro" id="IPR027783">
    <property type="entry name" value="Bacterial_PH-related"/>
</dbReference>
<protein>
    <submittedName>
        <fullName evidence="3">PH (Pleckstrin Homology) domain-containing protein</fullName>
    </submittedName>
</protein>
<evidence type="ECO:0000313" key="4">
    <source>
        <dbReference type="Proteomes" id="UP000316167"/>
    </source>
</evidence>
<keyword evidence="4" id="KW-1185">Reference proteome</keyword>
<dbReference type="AlphaFoldDB" id="A0A562SCV5"/>
<gene>
    <name evidence="3" type="ORF">IQ13_4112</name>
</gene>
<comment type="caution">
    <text evidence="3">The sequence shown here is derived from an EMBL/GenBank/DDBJ whole genome shotgun (WGS) entry which is preliminary data.</text>
</comment>
<name>A0A562SCV5_9BACT</name>
<proteinExistence type="predicted"/>
<evidence type="ECO:0000259" key="2">
    <source>
        <dbReference type="Pfam" id="PF10882"/>
    </source>
</evidence>
<evidence type="ECO:0000256" key="1">
    <source>
        <dbReference type="SAM" id="Phobius"/>
    </source>
</evidence>
<dbReference type="EMBL" id="VLLE01000007">
    <property type="protein sequence ID" value="TWI78426.1"/>
    <property type="molecule type" value="Genomic_DNA"/>
</dbReference>
<evidence type="ECO:0000313" key="3">
    <source>
        <dbReference type="EMBL" id="TWI78426.1"/>
    </source>
</evidence>
<reference evidence="3 4" key="1">
    <citation type="journal article" date="2015" name="Stand. Genomic Sci.">
        <title>Genomic Encyclopedia of Bacterial and Archaeal Type Strains, Phase III: the genomes of soil and plant-associated and newly described type strains.</title>
        <authorList>
            <person name="Whitman W.B."/>
            <person name="Woyke T."/>
            <person name="Klenk H.P."/>
            <person name="Zhou Y."/>
            <person name="Lilburn T.G."/>
            <person name="Beck B.J."/>
            <person name="De Vos P."/>
            <person name="Vandamme P."/>
            <person name="Eisen J.A."/>
            <person name="Garrity G."/>
            <person name="Hugenholtz P."/>
            <person name="Kyrpides N.C."/>
        </authorList>
    </citation>
    <scope>NUCLEOTIDE SEQUENCE [LARGE SCALE GENOMIC DNA]</scope>
    <source>
        <strain evidence="3 4">CGMCC 1.7271</strain>
    </source>
</reference>
<keyword evidence="1" id="KW-1133">Transmembrane helix</keyword>
<sequence length="167" mass="18517">MNGNYFKASLDALAKNLSIALTLVFVSTIAIQLWLMKENGQQASLFIVALLLVIYLSAYLFRPQGYTVTTDALIIKRSVSPVTIVRNSIVSAEQLHDNSLSGSIRLFGVGGLFGYFGKFSNSKLGKMTWYATRRNRNVILLLTNDQKKIIVTPDEPAAFLQALQNKI</sequence>